<dbReference type="NCBIfam" id="TIGR01574">
    <property type="entry name" value="miaB-methiolase"/>
    <property type="match status" value="1"/>
</dbReference>
<reference evidence="16 17" key="1">
    <citation type="submission" date="2019-03" db="EMBL/GenBank/DDBJ databases">
        <title>Genomic Encyclopedia of Type Strains, Phase IV (KMG-IV): sequencing the most valuable type-strain genomes for metagenomic binning, comparative biology and taxonomic classification.</title>
        <authorList>
            <person name="Goeker M."/>
        </authorList>
    </citation>
    <scope>NUCLEOTIDE SEQUENCE [LARGE SCALE GENOMIC DNA]</scope>
    <source>
        <strain evidence="16 17">DSM 25964</strain>
    </source>
</reference>
<dbReference type="InterPro" id="IPR013848">
    <property type="entry name" value="Methylthiotransferase_N"/>
</dbReference>
<evidence type="ECO:0000256" key="8">
    <source>
        <dbReference type="ARBA" id="ARBA00023014"/>
    </source>
</evidence>
<keyword evidence="5" id="KW-0949">S-adenosyl-L-methionine</keyword>
<dbReference type="GO" id="GO:0035597">
    <property type="term" value="F:tRNA-2-methylthio-N(6)-dimethylallyladenosine(37) synthase activity"/>
    <property type="evidence" value="ECO:0007669"/>
    <property type="project" value="UniProtKB-EC"/>
</dbReference>
<dbReference type="EC" id="2.8.4.3" evidence="9"/>
<evidence type="ECO:0000256" key="12">
    <source>
        <dbReference type="ARBA" id="ARBA00081141"/>
    </source>
</evidence>
<dbReference type="EMBL" id="SORI01000021">
    <property type="protein sequence ID" value="TDY55882.1"/>
    <property type="molecule type" value="Genomic_DNA"/>
</dbReference>
<dbReference type="PANTHER" id="PTHR43020:SF2">
    <property type="entry name" value="MITOCHONDRIAL TRNA METHYLTHIOTRANSFERASE CDK5RAP1"/>
    <property type="match status" value="1"/>
</dbReference>
<dbReference type="SFLD" id="SFLDS00029">
    <property type="entry name" value="Radical_SAM"/>
    <property type="match status" value="1"/>
</dbReference>
<dbReference type="GO" id="GO:0051539">
    <property type="term" value="F:4 iron, 4 sulfur cluster binding"/>
    <property type="evidence" value="ECO:0007669"/>
    <property type="project" value="UniProtKB-KW"/>
</dbReference>
<dbReference type="PROSITE" id="PS50926">
    <property type="entry name" value="TRAM"/>
    <property type="match status" value="1"/>
</dbReference>
<evidence type="ECO:0000256" key="4">
    <source>
        <dbReference type="ARBA" id="ARBA00022679"/>
    </source>
</evidence>
<keyword evidence="8" id="KW-0411">Iron-sulfur</keyword>
<protein>
    <recommendedName>
        <fullName evidence="10">tRNA-2-methylthio-N(6)-dimethylallyladenosine synthase</fullName>
        <ecNumber evidence="9">2.8.4.3</ecNumber>
    </recommendedName>
    <alternativeName>
        <fullName evidence="12">(Dimethylallyl)adenosine tRNA methylthiotransferase MiaB</fullName>
    </alternativeName>
    <alternativeName>
        <fullName evidence="11">tRNA-i(6)A37 methylthiotransferase</fullName>
    </alternativeName>
</protein>
<dbReference type="Pfam" id="PF00919">
    <property type="entry name" value="UPF0004"/>
    <property type="match status" value="1"/>
</dbReference>
<comment type="caution">
    <text evidence="16">The sequence shown here is derived from an EMBL/GenBank/DDBJ whole genome shotgun (WGS) entry which is preliminary data.</text>
</comment>
<keyword evidence="7" id="KW-0408">Iron</keyword>
<organism evidence="16 17">
    <name type="scientific">Aminivibrio pyruvatiphilus</name>
    <dbReference type="NCBI Taxonomy" id="1005740"/>
    <lineage>
        <taxon>Bacteria</taxon>
        <taxon>Thermotogati</taxon>
        <taxon>Synergistota</taxon>
        <taxon>Synergistia</taxon>
        <taxon>Synergistales</taxon>
        <taxon>Aminobacteriaceae</taxon>
        <taxon>Aminivibrio</taxon>
    </lineage>
</organism>
<evidence type="ECO:0000256" key="9">
    <source>
        <dbReference type="ARBA" id="ARBA00033765"/>
    </source>
</evidence>
<dbReference type="PANTHER" id="PTHR43020">
    <property type="entry name" value="CDK5 REGULATORY SUBUNIT-ASSOCIATED PROTEIN 1"/>
    <property type="match status" value="1"/>
</dbReference>
<name>A0A4R8M1G0_9BACT</name>
<dbReference type="AlphaFoldDB" id="A0A4R8M1G0"/>
<dbReference type="RefSeq" id="WP_133958840.1">
    <property type="nucleotide sequence ID" value="NZ_SORI01000021.1"/>
</dbReference>
<feature type="domain" description="MTTase N-terminal" evidence="14">
    <location>
        <begin position="2"/>
        <end position="117"/>
    </location>
</feature>
<dbReference type="InterPro" id="IPR058240">
    <property type="entry name" value="rSAM_sf"/>
</dbReference>
<keyword evidence="17" id="KW-1185">Reference proteome</keyword>
<evidence type="ECO:0000256" key="1">
    <source>
        <dbReference type="ARBA" id="ARBA00001966"/>
    </source>
</evidence>
<dbReference type="SFLD" id="SFLDG01061">
    <property type="entry name" value="methylthiotransferase"/>
    <property type="match status" value="1"/>
</dbReference>
<comment type="function">
    <text evidence="2">Catalyzes the methylthiolation of N6-(dimethylallyl)adenosine (i(6)A), leading to the formation of 2-methylthio-N6-(dimethylallyl)adenosine (ms(2)i(6)A) at position 37 in tRNAs that read codons beginning with uridine.</text>
</comment>
<dbReference type="GO" id="GO:0005829">
    <property type="term" value="C:cytosol"/>
    <property type="evidence" value="ECO:0007669"/>
    <property type="project" value="TreeGrafter"/>
</dbReference>
<dbReference type="GO" id="GO:0046872">
    <property type="term" value="F:metal ion binding"/>
    <property type="evidence" value="ECO:0007669"/>
    <property type="project" value="UniProtKB-KW"/>
</dbReference>
<dbReference type="InterPro" id="IPR020612">
    <property type="entry name" value="Methylthiotransferase_CS"/>
</dbReference>
<dbReference type="Pfam" id="PF01938">
    <property type="entry name" value="TRAM"/>
    <property type="match status" value="1"/>
</dbReference>
<dbReference type="OrthoDB" id="9805215at2"/>
<dbReference type="SUPFAM" id="SSF102114">
    <property type="entry name" value="Radical SAM enzymes"/>
    <property type="match status" value="1"/>
</dbReference>
<dbReference type="Gene3D" id="3.40.50.12160">
    <property type="entry name" value="Methylthiotransferase, N-terminal domain"/>
    <property type="match status" value="1"/>
</dbReference>
<dbReference type="FunFam" id="3.80.30.20:FF:000001">
    <property type="entry name" value="tRNA-2-methylthio-N(6)-dimethylallyladenosine synthase 2"/>
    <property type="match status" value="1"/>
</dbReference>
<dbReference type="SMART" id="SM00729">
    <property type="entry name" value="Elp3"/>
    <property type="match status" value="1"/>
</dbReference>
<evidence type="ECO:0000313" key="16">
    <source>
        <dbReference type="EMBL" id="TDY55882.1"/>
    </source>
</evidence>
<dbReference type="InterPro" id="IPR007197">
    <property type="entry name" value="rSAM"/>
</dbReference>
<dbReference type="NCBIfam" id="TIGR00089">
    <property type="entry name" value="MiaB/RimO family radical SAM methylthiotransferase"/>
    <property type="match status" value="1"/>
</dbReference>
<dbReference type="PROSITE" id="PS51918">
    <property type="entry name" value="RADICAL_SAM"/>
    <property type="match status" value="1"/>
</dbReference>
<dbReference type="CDD" id="cd01335">
    <property type="entry name" value="Radical_SAM"/>
    <property type="match status" value="1"/>
</dbReference>
<dbReference type="InterPro" id="IPR006463">
    <property type="entry name" value="MiaB_methiolase"/>
</dbReference>
<dbReference type="InterPro" id="IPR023404">
    <property type="entry name" value="rSAM_horseshoe"/>
</dbReference>
<dbReference type="SFLD" id="SFLDG01082">
    <property type="entry name" value="B12-binding_domain_containing"/>
    <property type="match status" value="1"/>
</dbReference>
<dbReference type="Proteomes" id="UP000295066">
    <property type="component" value="Unassembled WGS sequence"/>
</dbReference>
<evidence type="ECO:0000256" key="10">
    <source>
        <dbReference type="ARBA" id="ARBA00068570"/>
    </source>
</evidence>
<dbReference type="PROSITE" id="PS51449">
    <property type="entry name" value="MTTASE_N"/>
    <property type="match status" value="1"/>
</dbReference>
<evidence type="ECO:0000256" key="7">
    <source>
        <dbReference type="ARBA" id="ARBA00023004"/>
    </source>
</evidence>
<accession>A0A4R8M1G0</accession>
<feature type="domain" description="Radical SAM core" evidence="15">
    <location>
        <begin position="143"/>
        <end position="374"/>
    </location>
</feature>
<dbReference type="InterPro" id="IPR002792">
    <property type="entry name" value="TRAM_dom"/>
</dbReference>
<sequence length="443" mass="49541">MYRFALKVYGCQMNVYDGDKMKTALKERGWTETAEEEADVVILNGCSIRDKAEQKVWSDLGRFAPRWEKERKPFVAVTGCVAQNVGRKMAARFPWVRFVSGPRHIGAVPDGLEKLLASPGETFLFLDDDPRAFIDLPGAPVERVNPWKAFVTIAHGCDNFCSYCIVPYVRGRFVSRPPEDILEEMRTLAADGVLEITLLGQNVNSYGSDFSDGYTFANLLRDGALKTGVRLLRFATSHPRDFTPDIVETMAEHSPVICPSINLPIQSGSDRILALMNRGYTVAQYRTAVSSIRSRLPGVGLTTDLIVGHPGETEDDYRESLKVLEEFRFDLVHSAAYSPREGTAAARREDQVPHREKMARLNEVNILQSRIAREINESLVGSVFPVLLDDFAPRGEGLLQGRTPSDKVVLVEAEEEMLGRFVRVEITRADNWCLSGRIVENGK</sequence>
<feature type="domain" description="TRAM" evidence="13">
    <location>
        <begin position="377"/>
        <end position="440"/>
    </location>
</feature>
<gene>
    <name evidence="16" type="ORF">C8D99_1217</name>
</gene>
<keyword evidence="3" id="KW-0004">4Fe-4S</keyword>
<dbReference type="Pfam" id="PF04055">
    <property type="entry name" value="Radical_SAM"/>
    <property type="match status" value="1"/>
</dbReference>
<dbReference type="InterPro" id="IPR006638">
    <property type="entry name" value="Elp3/MiaA/NifB-like_rSAM"/>
</dbReference>
<keyword evidence="4" id="KW-0808">Transferase</keyword>
<proteinExistence type="predicted"/>
<evidence type="ECO:0000256" key="5">
    <source>
        <dbReference type="ARBA" id="ARBA00022691"/>
    </source>
</evidence>
<evidence type="ECO:0000256" key="6">
    <source>
        <dbReference type="ARBA" id="ARBA00022723"/>
    </source>
</evidence>
<dbReference type="FunFam" id="3.40.50.12160:FF:000003">
    <property type="entry name" value="CDK5 regulatory subunit-associated protein 1"/>
    <property type="match status" value="1"/>
</dbReference>
<keyword evidence="6" id="KW-0479">Metal-binding</keyword>
<evidence type="ECO:0000259" key="13">
    <source>
        <dbReference type="PROSITE" id="PS50926"/>
    </source>
</evidence>
<evidence type="ECO:0000259" key="15">
    <source>
        <dbReference type="PROSITE" id="PS51918"/>
    </source>
</evidence>
<dbReference type="SFLD" id="SFLDF00273">
    <property type="entry name" value="(dimethylallyl)adenosine_tRNA"/>
    <property type="match status" value="1"/>
</dbReference>
<evidence type="ECO:0000256" key="3">
    <source>
        <dbReference type="ARBA" id="ARBA00022485"/>
    </source>
</evidence>
<evidence type="ECO:0000256" key="11">
    <source>
        <dbReference type="ARBA" id="ARBA00080698"/>
    </source>
</evidence>
<evidence type="ECO:0000313" key="17">
    <source>
        <dbReference type="Proteomes" id="UP000295066"/>
    </source>
</evidence>
<dbReference type="PROSITE" id="PS01278">
    <property type="entry name" value="MTTASE_RADICAL"/>
    <property type="match status" value="1"/>
</dbReference>
<dbReference type="InterPro" id="IPR038135">
    <property type="entry name" value="Methylthiotransferase_N_sf"/>
</dbReference>
<comment type="cofactor">
    <cofactor evidence="1">
        <name>[4Fe-4S] cluster</name>
        <dbReference type="ChEBI" id="CHEBI:49883"/>
    </cofactor>
</comment>
<evidence type="ECO:0000259" key="14">
    <source>
        <dbReference type="PROSITE" id="PS51449"/>
    </source>
</evidence>
<dbReference type="Gene3D" id="3.80.30.20">
    <property type="entry name" value="tm_1862 like domain"/>
    <property type="match status" value="1"/>
</dbReference>
<evidence type="ECO:0000256" key="2">
    <source>
        <dbReference type="ARBA" id="ARBA00003234"/>
    </source>
</evidence>
<dbReference type="InterPro" id="IPR005839">
    <property type="entry name" value="Methylthiotransferase"/>
</dbReference>